<dbReference type="EMBL" id="LAQU01000018">
    <property type="protein sequence ID" value="KKB62565.1"/>
    <property type="molecule type" value="Genomic_DNA"/>
</dbReference>
<protein>
    <submittedName>
        <fullName evidence="1">Uncharacterized protein</fullName>
    </submittedName>
</protein>
<organism evidence="1 2">
    <name type="scientific">Robbsia andropogonis</name>
    <dbReference type="NCBI Taxonomy" id="28092"/>
    <lineage>
        <taxon>Bacteria</taxon>
        <taxon>Pseudomonadati</taxon>
        <taxon>Pseudomonadota</taxon>
        <taxon>Betaproteobacteria</taxon>
        <taxon>Burkholderiales</taxon>
        <taxon>Burkholderiaceae</taxon>
        <taxon>Robbsia</taxon>
    </lineage>
</organism>
<reference evidence="1 2" key="1">
    <citation type="submission" date="2015-03" db="EMBL/GenBank/DDBJ databases">
        <title>Draft Genome Sequence of Burkholderia andropogonis type strain ICMP2807, isolated from Sorghum bicolor.</title>
        <authorList>
            <person name="Lopes-Santos L."/>
            <person name="Castro D.B."/>
            <person name="Ottoboni L.M."/>
            <person name="Park D."/>
            <person name="Weirc B.S."/>
            <person name="Destefano S.A."/>
        </authorList>
    </citation>
    <scope>NUCLEOTIDE SEQUENCE [LARGE SCALE GENOMIC DNA]</scope>
    <source>
        <strain evidence="1 2">ICMP2807</strain>
    </source>
</reference>
<accession>A0A0F5JY07</accession>
<keyword evidence="2" id="KW-1185">Reference proteome</keyword>
<sequence length="74" mass="8042">MRIGLLAARGITDQAYETGAADGSTRIHCAFDLPDALFFYTVSFISTLAGGDTLYPRGFAPVLSGQRGSTWRRR</sequence>
<gene>
    <name evidence="1" type="ORF">WM40_16595</name>
</gene>
<evidence type="ECO:0000313" key="1">
    <source>
        <dbReference type="EMBL" id="KKB62565.1"/>
    </source>
</evidence>
<name>A0A0F5JY07_9BURK</name>
<dbReference type="AlphaFoldDB" id="A0A0F5JY07"/>
<evidence type="ECO:0000313" key="2">
    <source>
        <dbReference type="Proteomes" id="UP000033618"/>
    </source>
</evidence>
<proteinExistence type="predicted"/>
<comment type="caution">
    <text evidence="1">The sequence shown here is derived from an EMBL/GenBank/DDBJ whole genome shotgun (WGS) entry which is preliminary data.</text>
</comment>
<dbReference type="Proteomes" id="UP000033618">
    <property type="component" value="Unassembled WGS sequence"/>
</dbReference>
<dbReference type="PATRIC" id="fig|28092.6.peg.3902"/>
<dbReference type="STRING" id="28092.WM40_16595"/>